<evidence type="ECO:0000313" key="2">
    <source>
        <dbReference type="EMBL" id="MBB5016153.1"/>
    </source>
</evidence>
<name>A0A7W7Y1I4_9GAMM</name>
<protein>
    <submittedName>
        <fullName evidence="2">Uncharacterized protein</fullName>
    </submittedName>
</protein>
<feature type="compositionally biased region" description="Low complexity" evidence="1">
    <location>
        <begin position="56"/>
        <end position="67"/>
    </location>
</feature>
<keyword evidence="3" id="KW-1185">Reference proteome</keyword>
<evidence type="ECO:0000256" key="1">
    <source>
        <dbReference type="SAM" id="MobiDB-lite"/>
    </source>
</evidence>
<feature type="region of interest" description="Disordered" evidence="1">
    <location>
        <begin position="30"/>
        <end position="67"/>
    </location>
</feature>
<dbReference type="EMBL" id="JACHHX010000015">
    <property type="protein sequence ID" value="MBB5016153.1"/>
    <property type="molecule type" value="Genomic_DNA"/>
</dbReference>
<evidence type="ECO:0000313" key="3">
    <source>
        <dbReference type="Proteomes" id="UP000519004"/>
    </source>
</evidence>
<dbReference type="AlphaFoldDB" id="A0A7W7Y1I4"/>
<sequence length="269" mass="30147">MSSQLMLRSLLAAVLVLSCIGCSESDRRAHERAGPASDHPPGPVAVAVPPEPSPEPDAGTPPALEPAAPAVLPANAEEMLSRLSAGDRERVLDFYRGYGGAVLDFHNADMYAWMARNDYPLPEDILTATYLSDQELEARYRRGDIKAGYFLLDRMARAIEQGEEDTFQGYLLAEELTTYGGPFSGYAYYRYQMARGQVIDAWAGLAWAHYLGDKRASREWSRQYDRHQGPETERDAISVMLRFQYLLVRATGLNPAQLQRKDSLIIEWR</sequence>
<feature type="compositionally biased region" description="Pro residues" evidence="1">
    <location>
        <begin position="38"/>
        <end position="55"/>
    </location>
</feature>
<dbReference type="Proteomes" id="UP000519004">
    <property type="component" value="Unassembled WGS sequence"/>
</dbReference>
<comment type="caution">
    <text evidence="2">The sequence shown here is derived from an EMBL/GenBank/DDBJ whole genome shotgun (WGS) entry which is preliminary data.</text>
</comment>
<organism evidence="2 3">
    <name type="scientific">Rehaibacterium terrae</name>
    <dbReference type="NCBI Taxonomy" id="1341696"/>
    <lineage>
        <taxon>Bacteria</taxon>
        <taxon>Pseudomonadati</taxon>
        <taxon>Pseudomonadota</taxon>
        <taxon>Gammaproteobacteria</taxon>
        <taxon>Lysobacterales</taxon>
        <taxon>Lysobacteraceae</taxon>
        <taxon>Rehaibacterium</taxon>
    </lineage>
</organism>
<dbReference type="RefSeq" id="WP_183948827.1">
    <property type="nucleotide sequence ID" value="NZ_JACHHX010000015.1"/>
</dbReference>
<accession>A0A7W7Y1I4</accession>
<gene>
    <name evidence="2" type="ORF">HNQ58_002064</name>
</gene>
<proteinExistence type="predicted"/>
<reference evidence="2 3" key="1">
    <citation type="submission" date="2020-08" db="EMBL/GenBank/DDBJ databases">
        <title>Genomic Encyclopedia of Type Strains, Phase IV (KMG-IV): sequencing the most valuable type-strain genomes for metagenomic binning, comparative biology and taxonomic classification.</title>
        <authorList>
            <person name="Goeker M."/>
        </authorList>
    </citation>
    <scope>NUCLEOTIDE SEQUENCE [LARGE SCALE GENOMIC DNA]</scope>
    <source>
        <strain evidence="2 3">DSM 25897</strain>
    </source>
</reference>